<sequence>MIVIKQKKKLSKKIESRKIIMIFDKLSHKFILSINIQNLYQFSREKFINKHIFNTISTLHKCPSLKKYMLKKSEKIIILKM</sequence>
<protein>
    <submittedName>
        <fullName evidence="1">Uncharacterized protein</fullName>
    </submittedName>
</protein>
<proteinExistence type="predicted"/>
<evidence type="ECO:0000313" key="1">
    <source>
        <dbReference type="EMBL" id="QHT25830.1"/>
    </source>
</evidence>
<name>A0A6C0EB77_9ZZZZ</name>
<accession>A0A6C0EB77</accession>
<dbReference type="EMBL" id="MN739775">
    <property type="protein sequence ID" value="QHT25830.1"/>
    <property type="molecule type" value="Genomic_DNA"/>
</dbReference>
<organism evidence="1">
    <name type="scientific">viral metagenome</name>
    <dbReference type="NCBI Taxonomy" id="1070528"/>
    <lineage>
        <taxon>unclassified sequences</taxon>
        <taxon>metagenomes</taxon>
        <taxon>organismal metagenomes</taxon>
    </lineage>
</organism>
<dbReference type="AlphaFoldDB" id="A0A6C0EB77"/>
<reference evidence="1" key="1">
    <citation type="journal article" date="2020" name="Nature">
        <title>Giant virus diversity and host interactions through global metagenomics.</title>
        <authorList>
            <person name="Schulz F."/>
            <person name="Roux S."/>
            <person name="Paez-Espino D."/>
            <person name="Jungbluth S."/>
            <person name="Walsh D.A."/>
            <person name="Denef V.J."/>
            <person name="McMahon K.D."/>
            <person name="Konstantinidis K.T."/>
            <person name="Eloe-Fadrosh E.A."/>
            <person name="Kyrpides N.C."/>
            <person name="Woyke T."/>
        </authorList>
    </citation>
    <scope>NUCLEOTIDE SEQUENCE</scope>
    <source>
        <strain evidence="1">GVMAG-M-3300023179-27</strain>
    </source>
</reference>